<evidence type="ECO:0000313" key="1">
    <source>
        <dbReference type="EMBL" id="SUG49892.1"/>
    </source>
</evidence>
<organism evidence="1 2">
    <name type="scientific">Salmonella enterica subsp. arizonae</name>
    <dbReference type="NCBI Taxonomy" id="59203"/>
    <lineage>
        <taxon>Bacteria</taxon>
        <taxon>Pseudomonadati</taxon>
        <taxon>Pseudomonadota</taxon>
        <taxon>Gammaproteobacteria</taxon>
        <taxon>Enterobacterales</taxon>
        <taxon>Enterobacteriaceae</taxon>
        <taxon>Salmonella</taxon>
    </lineage>
</organism>
<dbReference type="NCBIfam" id="TIGR03577">
    <property type="entry name" value="EF_0830"/>
    <property type="match status" value="1"/>
</dbReference>
<evidence type="ECO:0000313" key="2">
    <source>
        <dbReference type="Proteomes" id="UP000254741"/>
    </source>
</evidence>
<dbReference type="Pfam" id="PF14189">
    <property type="entry name" value="DUF4312"/>
    <property type="match status" value="1"/>
</dbReference>
<proteinExistence type="predicted"/>
<sequence length="225" mass="24636">MEQITVVIGDRLGKGQKVAAGVEKAGGCAVVVPGVAADMKLGDVMKAENATFGISFCGSGSGRGGAGAITAQNKHGYKAKYGMRSVDEGVTAINEGCNVLGFGFMDKEELGERLVQAWQKEMRRLMMKEQFTTTVRVKGKGDAKARAFADALNHAQSAVMRELPHILLRIEPQDVRIVQAHESVRKEAFLFFFLRRERRTYSVELDVTVNVTAINLDRVDFVAKR</sequence>
<protein>
    <recommendedName>
        <fullName evidence="3">DUF4312 family protein</fullName>
    </recommendedName>
</protein>
<reference evidence="1 2" key="1">
    <citation type="submission" date="2018-06" db="EMBL/GenBank/DDBJ databases">
        <authorList>
            <consortium name="Pathogen Informatics"/>
            <person name="Doyle S."/>
        </authorList>
    </citation>
    <scope>NUCLEOTIDE SEQUENCE [LARGE SCALE GENOMIC DNA]</scope>
    <source>
        <strain evidence="1 2">NCTC8297</strain>
    </source>
</reference>
<dbReference type="NCBIfam" id="TIGR03578">
    <property type="entry name" value="EF_0831"/>
    <property type="match status" value="1"/>
</dbReference>
<dbReference type="Proteomes" id="UP000254741">
    <property type="component" value="Unassembled WGS sequence"/>
</dbReference>
<accession>A0A379TGZ1</accession>
<dbReference type="Pfam" id="PF14272">
    <property type="entry name" value="Gly_rich_SFCGS"/>
    <property type="match status" value="1"/>
</dbReference>
<dbReference type="InterPro" id="IPR020034">
    <property type="entry name" value="CHP03577_EF0830/AHA3911"/>
</dbReference>
<name>A0A379TGZ1_SALER</name>
<dbReference type="AlphaFoldDB" id="A0A379TGZ1"/>
<gene>
    <name evidence="1" type="primary">SBOV45361</name>
    <name evidence="1" type="ORF">NCTC8297_05247</name>
</gene>
<evidence type="ECO:0008006" key="3">
    <source>
        <dbReference type="Google" id="ProtNLM"/>
    </source>
</evidence>
<dbReference type="EMBL" id="UGXG01000002">
    <property type="protein sequence ID" value="SUG49892.1"/>
    <property type="molecule type" value="Genomic_DNA"/>
</dbReference>
<dbReference type="InterPro" id="IPR020037">
    <property type="entry name" value="DUF4312"/>
</dbReference>